<name>A0A5N6SX80_ASPPS</name>
<accession>A0A5N6SX80</accession>
<evidence type="ECO:0000313" key="3">
    <source>
        <dbReference type="Proteomes" id="UP000325672"/>
    </source>
</evidence>
<proteinExistence type="predicted"/>
<dbReference type="Proteomes" id="UP000325672">
    <property type="component" value="Unassembled WGS sequence"/>
</dbReference>
<feature type="signal peptide" evidence="1">
    <location>
        <begin position="1"/>
        <end position="16"/>
    </location>
</feature>
<feature type="chain" id="PRO_5024912968" evidence="1">
    <location>
        <begin position="17"/>
        <end position="60"/>
    </location>
</feature>
<keyword evidence="1" id="KW-0732">Signal</keyword>
<sequence>MRVLAIFATLLAVAYAGPSLEQRQQGKNCKEVHSPDTCGAHGLVKCDGSGSFLVCCERCY</sequence>
<dbReference type="EMBL" id="ML743570">
    <property type="protein sequence ID" value="KAE8138517.1"/>
    <property type="molecule type" value="Genomic_DNA"/>
</dbReference>
<dbReference type="AlphaFoldDB" id="A0A5N6SX80"/>
<dbReference type="OrthoDB" id="4478296at2759"/>
<keyword evidence="3" id="KW-1185">Reference proteome</keyword>
<dbReference type="GeneID" id="43643851"/>
<gene>
    <name evidence="2" type="ORF">BDV38DRAFT_281826</name>
</gene>
<reference evidence="2 3" key="1">
    <citation type="submission" date="2019-04" db="EMBL/GenBank/DDBJ databases">
        <title>Friends and foes A comparative genomics study of 23 Aspergillus species from section Flavi.</title>
        <authorList>
            <consortium name="DOE Joint Genome Institute"/>
            <person name="Kjaerbolling I."/>
            <person name="Vesth T."/>
            <person name="Frisvad J.C."/>
            <person name="Nybo J.L."/>
            <person name="Theobald S."/>
            <person name="Kildgaard S."/>
            <person name="Isbrandt T."/>
            <person name="Kuo A."/>
            <person name="Sato A."/>
            <person name="Lyhne E.K."/>
            <person name="Kogle M.E."/>
            <person name="Wiebenga A."/>
            <person name="Kun R.S."/>
            <person name="Lubbers R.J."/>
            <person name="Makela M.R."/>
            <person name="Barry K."/>
            <person name="Chovatia M."/>
            <person name="Clum A."/>
            <person name="Daum C."/>
            <person name="Haridas S."/>
            <person name="He G."/>
            <person name="LaButti K."/>
            <person name="Lipzen A."/>
            <person name="Mondo S."/>
            <person name="Riley R."/>
            <person name="Salamov A."/>
            <person name="Simmons B.A."/>
            <person name="Magnuson J.K."/>
            <person name="Henrissat B."/>
            <person name="Mortensen U.H."/>
            <person name="Larsen T.O."/>
            <person name="Devries R.P."/>
            <person name="Grigoriev I.V."/>
            <person name="Machida M."/>
            <person name="Baker S.E."/>
            <person name="Andersen M.R."/>
        </authorList>
    </citation>
    <scope>NUCLEOTIDE SEQUENCE [LARGE SCALE GENOMIC DNA]</scope>
    <source>
        <strain evidence="2 3">CBS 117625</strain>
    </source>
</reference>
<protein>
    <submittedName>
        <fullName evidence="2">Uncharacterized protein</fullName>
    </submittedName>
</protein>
<dbReference type="RefSeq" id="XP_031914580.1">
    <property type="nucleotide sequence ID" value="XM_032059641.1"/>
</dbReference>
<evidence type="ECO:0000256" key="1">
    <source>
        <dbReference type="SAM" id="SignalP"/>
    </source>
</evidence>
<evidence type="ECO:0000313" key="2">
    <source>
        <dbReference type="EMBL" id="KAE8138517.1"/>
    </source>
</evidence>
<organism evidence="2 3">
    <name type="scientific">Aspergillus pseudotamarii</name>
    <dbReference type="NCBI Taxonomy" id="132259"/>
    <lineage>
        <taxon>Eukaryota</taxon>
        <taxon>Fungi</taxon>
        <taxon>Dikarya</taxon>
        <taxon>Ascomycota</taxon>
        <taxon>Pezizomycotina</taxon>
        <taxon>Eurotiomycetes</taxon>
        <taxon>Eurotiomycetidae</taxon>
        <taxon>Eurotiales</taxon>
        <taxon>Aspergillaceae</taxon>
        <taxon>Aspergillus</taxon>
        <taxon>Aspergillus subgen. Circumdati</taxon>
    </lineage>
</organism>